<dbReference type="EMBL" id="JARO02003325">
    <property type="protein sequence ID" value="KPP70723.1"/>
    <property type="molecule type" value="Genomic_DNA"/>
</dbReference>
<dbReference type="PANTHER" id="PTHR21255:SF55">
    <property type="entry name" value="DYNEIN LIGHT CHAIN TCTEX-TYPE 4"/>
    <property type="match status" value="1"/>
</dbReference>
<sequence>MPDSTSSTAKTPLHPMFEKVILETGLQLKMTTHHASLSHDPVDQFGETLRSEQGVQLKSRGAKDLRKPRPPPLVVKGAELSRRNSMLSVNLSSPFLRRESLTITKHPSPGAWVHSSRLSFSGLPIHQPPREIRLENTYKTGPDDSCRFDANHIQQILQSTLDGFLGDALYSAAAGGQLSRTLSERLRSQIRDISLPRYKLISFVVVGQCSNHDLQVASRCLWDTQTDSSAVAVFQNSSLFAVAIIYGVYFE</sequence>
<dbReference type="InterPro" id="IPR038586">
    <property type="entry name" value="Tctex-1-like_sf"/>
</dbReference>
<dbReference type="GO" id="GO:0007018">
    <property type="term" value="P:microtubule-based movement"/>
    <property type="evidence" value="ECO:0007669"/>
    <property type="project" value="TreeGrafter"/>
</dbReference>
<dbReference type="STRING" id="113540.ENSSFOP00015030136"/>
<evidence type="ECO:0000313" key="2">
    <source>
        <dbReference type="EMBL" id="KPP70723.1"/>
    </source>
</evidence>
<dbReference type="PANTHER" id="PTHR21255">
    <property type="entry name" value="T-COMPLEX-ASSOCIATED-TESTIS-EXPRESSED 1/ DYNEIN LIGHT CHAIN"/>
    <property type="match status" value="1"/>
</dbReference>
<evidence type="ECO:0000313" key="3">
    <source>
        <dbReference type="Proteomes" id="UP000034805"/>
    </source>
</evidence>
<dbReference type="GO" id="GO:0005868">
    <property type="term" value="C:cytoplasmic dynein complex"/>
    <property type="evidence" value="ECO:0007669"/>
    <property type="project" value="TreeGrafter"/>
</dbReference>
<dbReference type="Gene3D" id="3.30.1140.40">
    <property type="entry name" value="Tctex-1"/>
    <property type="match status" value="1"/>
</dbReference>
<dbReference type="CDD" id="cd21461">
    <property type="entry name" value="DLC-like_TCTEX1D4"/>
    <property type="match status" value="1"/>
</dbReference>
<dbReference type="GO" id="GO:0005737">
    <property type="term" value="C:cytoplasm"/>
    <property type="evidence" value="ECO:0007669"/>
    <property type="project" value="TreeGrafter"/>
</dbReference>
<protein>
    <submittedName>
        <fullName evidence="2">Tctex1 domain-containing protein 4-like</fullName>
    </submittedName>
</protein>
<dbReference type="AlphaFoldDB" id="A0A0P7YSU4"/>
<organism evidence="2 3">
    <name type="scientific">Scleropages formosus</name>
    <name type="common">Asian bonytongue</name>
    <name type="synonym">Osteoglossum formosum</name>
    <dbReference type="NCBI Taxonomy" id="113540"/>
    <lineage>
        <taxon>Eukaryota</taxon>
        <taxon>Metazoa</taxon>
        <taxon>Chordata</taxon>
        <taxon>Craniata</taxon>
        <taxon>Vertebrata</taxon>
        <taxon>Euteleostomi</taxon>
        <taxon>Actinopterygii</taxon>
        <taxon>Neopterygii</taxon>
        <taxon>Teleostei</taxon>
        <taxon>Osteoglossocephala</taxon>
        <taxon>Osteoglossomorpha</taxon>
        <taxon>Osteoglossiformes</taxon>
        <taxon>Osteoglossidae</taxon>
        <taxon>Scleropages</taxon>
    </lineage>
</organism>
<comment type="similarity">
    <text evidence="1">Belongs to the dynein light chain Tctex-type family.</text>
</comment>
<evidence type="ECO:0000256" key="1">
    <source>
        <dbReference type="ARBA" id="ARBA00005361"/>
    </source>
</evidence>
<name>A0A0P7YSU4_SCLFO</name>
<dbReference type="Pfam" id="PF03645">
    <property type="entry name" value="Tctex-1"/>
    <property type="match status" value="1"/>
</dbReference>
<accession>A0A0P7YSU4</accession>
<dbReference type="GO" id="GO:0045505">
    <property type="term" value="F:dynein intermediate chain binding"/>
    <property type="evidence" value="ECO:0007669"/>
    <property type="project" value="TreeGrafter"/>
</dbReference>
<gene>
    <name evidence="2" type="ORF">Z043_110418</name>
</gene>
<reference evidence="2 3" key="1">
    <citation type="submission" date="2015-08" db="EMBL/GenBank/DDBJ databases">
        <title>The genome of the Asian arowana (Scleropages formosus).</title>
        <authorList>
            <person name="Tan M.H."/>
            <person name="Gan H.M."/>
            <person name="Croft L.J."/>
            <person name="Austin C.M."/>
        </authorList>
    </citation>
    <scope>NUCLEOTIDE SEQUENCE [LARGE SCALE GENOMIC DNA]</scope>
    <source>
        <strain evidence="2">Aro1</strain>
    </source>
</reference>
<proteinExistence type="inferred from homology"/>
<comment type="caution">
    <text evidence="2">The sequence shown here is derived from an EMBL/GenBank/DDBJ whole genome shotgun (WGS) entry which is preliminary data.</text>
</comment>
<dbReference type="Proteomes" id="UP000034805">
    <property type="component" value="Unassembled WGS sequence"/>
</dbReference>
<dbReference type="InterPro" id="IPR005334">
    <property type="entry name" value="Tctex-1-like"/>
</dbReference>